<feature type="transmembrane region" description="Helical" evidence="1">
    <location>
        <begin position="183"/>
        <end position="201"/>
    </location>
</feature>
<dbReference type="AlphaFoldDB" id="A0A4S3PQA4"/>
<dbReference type="OrthoDB" id="8582979at2"/>
<organism evidence="2 3">
    <name type="scientific">Bacillus timonensis</name>
    <dbReference type="NCBI Taxonomy" id="1033734"/>
    <lineage>
        <taxon>Bacteria</taxon>
        <taxon>Bacillati</taxon>
        <taxon>Bacillota</taxon>
        <taxon>Bacilli</taxon>
        <taxon>Bacillales</taxon>
        <taxon>Bacillaceae</taxon>
        <taxon>Bacillus</taxon>
    </lineage>
</organism>
<dbReference type="PANTHER" id="PTHR36832">
    <property type="entry name" value="SLR1174 PROTEIN-RELATED"/>
    <property type="match status" value="1"/>
</dbReference>
<dbReference type="Pfam" id="PF06182">
    <property type="entry name" value="ABC2_membrane_6"/>
    <property type="match status" value="1"/>
</dbReference>
<reference evidence="2 3" key="1">
    <citation type="journal article" date="2019" name="Indoor Air">
        <title>Impacts of indoor surface finishes on bacterial viability.</title>
        <authorList>
            <person name="Hu J."/>
            <person name="Maamar S.B."/>
            <person name="Glawe A.J."/>
            <person name="Gottel N."/>
            <person name="Gilbert J.A."/>
            <person name="Hartmann E.M."/>
        </authorList>
    </citation>
    <scope>NUCLEOTIDE SEQUENCE [LARGE SCALE GENOMIC DNA]</scope>
    <source>
        <strain evidence="2 3">AF060A6</strain>
    </source>
</reference>
<dbReference type="STRING" id="1033734.GCA_000285535_00933"/>
<evidence type="ECO:0000256" key="1">
    <source>
        <dbReference type="SAM" id="Phobius"/>
    </source>
</evidence>
<accession>A0A4S3PQA4</accession>
<comment type="caution">
    <text evidence="2">The sequence shown here is derived from an EMBL/GenBank/DDBJ whole genome shotgun (WGS) entry which is preliminary data.</text>
</comment>
<sequence>MMDTVKMYNAFTRKAFMRSAAYRFDVWTRLVSNIIFLLMWMSIWYALYAGKEEASGISLTAMLTYVVVSQFLTAVNGAGTPLWELQEKVRTGDIALELMRPFDVPLRYLFADFGSVAFYMLTALVPLYFLLFFFVDLSLPTSWQTWILFIISGFLGFLIRYCIELTFGLFTFWLIETGGIEDVFYFSVSLLSGSVIPLWFFPGWLQTLASYLPFQGIYFIPNAIFIEEISGNEVFLSIGIQLFWVAVSYGILRFVWSKASNKVIVQGG</sequence>
<dbReference type="Proteomes" id="UP000306477">
    <property type="component" value="Unassembled WGS sequence"/>
</dbReference>
<keyword evidence="1" id="KW-0472">Membrane</keyword>
<dbReference type="InterPro" id="IPR010390">
    <property type="entry name" value="ABC-2_transporter-like"/>
</dbReference>
<protein>
    <submittedName>
        <fullName evidence="2">ABC transporter permease</fullName>
    </submittedName>
</protein>
<dbReference type="PANTHER" id="PTHR36832:SF2">
    <property type="entry name" value="INTEGRAL MEMBRANE PROTEIN"/>
    <property type="match status" value="1"/>
</dbReference>
<gene>
    <name evidence="2" type="ORF">E1I69_13780</name>
</gene>
<name>A0A4S3PQA4_9BACI</name>
<feature type="transmembrane region" description="Helical" evidence="1">
    <location>
        <begin position="238"/>
        <end position="256"/>
    </location>
</feature>
<feature type="transmembrane region" description="Helical" evidence="1">
    <location>
        <begin position="147"/>
        <end position="171"/>
    </location>
</feature>
<proteinExistence type="predicted"/>
<keyword evidence="1" id="KW-0812">Transmembrane</keyword>
<feature type="transmembrane region" description="Helical" evidence="1">
    <location>
        <begin position="26"/>
        <end position="47"/>
    </location>
</feature>
<feature type="transmembrane region" description="Helical" evidence="1">
    <location>
        <begin position="116"/>
        <end position="135"/>
    </location>
</feature>
<dbReference type="EMBL" id="SLUB01000024">
    <property type="protein sequence ID" value="THE11827.1"/>
    <property type="molecule type" value="Genomic_DNA"/>
</dbReference>
<keyword evidence="3" id="KW-1185">Reference proteome</keyword>
<evidence type="ECO:0000313" key="2">
    <source>
        <dbReference type="EMBL" id="THE11827.1"/>
    </source>
</evidence>
<keyword evidence="1" id="KW-1133">Transmembrane helix</keyword>
<feature type="transmembrane region" description="Helical" evidence="1">
    <location>
        <begin position="59"/>
        <end position="79"/>
    </location>
</feature>
<evidence type="ECO:0000313" key="3">
    <source>
        <dbReference type="Proteomes" id="UP000306477"/>
    </source>
</evidence>